<keyword evidence="3 6" id="KW-0812">Transmembrane</keyword>
<comment type="caution">
    <text evidence="8">The sequence shown here is derived from an EMBL/GenBank/DDBJ whole genome shotgun (WGS) entry which is preliminary data.</text>
</comment>
<dbReference type="GO" id="GO:0005886">
    <property type="term" value="C:plasma membrane"/>
    <property type="evidence" value="ECO:0007669"/>
    <property type="project" value="UniProtKB-SubCell"/>
</dbReference>
<comment type="subcellular location">
    <subcellularLocation>
        <location evidence="1">Cell membrane</location>
        <topology evidence="1">Multi-pass membrane protein</topology>
    </subcellularLocation>
</comment>
<accession>A0A4V6I408</accession>
<evidence type="ECO:0000256" key="6">
    <source>
        <dbReference type="SAM" id="Phobius"/>
    </source>
</evidence>
<sequence length="655" mass="75651">MLYSGVYHNAIGEVKSFGEYIDTFIDGLRYDSRSVAVFSILYFLIGLIFFWTQFRWTILWIYAFFVVLLTLFIGISEIVFYEIFDDVFNANLLGLLFDDQKAIFKTGISGQYGISTKVVLWLGLSIVFMWFYTRIFGRITREYGYDSLSSIRSRSTGKESLIASVFFLVVFILLMTFSINSAFSFQGVSLDQIAKPIDNTFLRKVSTGAFRNLYLIYRGYTKISNSTFSDYSEQTPLEVVKEYFELETEQTHYDLRELLAKKVSNMSEKKIDYIFYIVAESLSEWHFDKEFDEIGLTSGLKSLLEDAHGAKIGVFLQNGSSTIKSLDVQLTGLFQTEIPVNSLLGVLQPFVTAPGVIMKDLGYQTNFYYGGSGIWQKLDRYTATQGFDNMYYNVHIIDHAKLNGYPSPFEGLWGAYDHYLYSLVRDNVFKHRNTPSFNMILTTSNHPPYDVPLEQFKVPLDEIKKFLVDGKYRKQDEQLLGHIWYQDKMITRFIQEISQVLPDSLFVITGDHYDREYIRNKDSLKVRNTIPLIIYSPALEIKKHTNIGSHIDIVPSIVELVAPKDYVYRSFGFPLVGNDSVIALSEKDSAFGYFAVATDRFIYTQDNGIEYFHQAMTYHNDNELAQSLYKRLQQGKALSWWILKNGYEITNDETH</sequence>
<keyword evidence="5 6" id="KW-0472">Membrane</keyword>
<feature type="transmembrane region" description="Helical" evidence="6">
    <location>
        <begin position="160"/>
        <end position="179"/>
    </location>
</feature>
<dbReference type="STRING" id="425400.LS65_06720"/>
<proteinExistence type="predicted"/>
<evidence type="ECO:0000256" key="5">
    <source>
        <dbReference type="ARBA" id="ARBA00023136"/>
    </source>
</evidence>
<evidence type="ECO:0000313" key="9">
    <source>
        <dbReference type="Proteomes" id="UP000029707"/>
    </source>
</evidence>
<dbReference type="CDD" id="cd16015">
    <property type="entry name" value="LTA_synthase"/>
    <property type="match status" value="1"/>
</dbReference>
<feature type="transmembrane region" description="Helical" evidence="6">
    <location>
        <begin position="34"/>
        <end position="52"/>
    </location>
</feature>
<organism evidence="8 9">
    <name type="scientific">Helicobacter japonicus</name>
    <dbReference type="NCBI Taxonomy" id="425400"/>
    <lineage>
        <taxon>Bacteria</taxon>
        <taxon>Pseudomonadati</taxon>
        <taxon>Campylobacterota</taxon>
        <taxon>Epsilonproteobacteria</taxon>
        <taxon>Campylobacterales</taxon>
        <taxon>Helicobacteraceae</taxon>
        <taxon>Helicobacter</taxon>
    </lineage>
</organism>
<dbReference type="AlphaFoldDB" id="A0A4V6I408"/>
<evidence type="ECO:0000259" key="7">
    <source>
        <dbReference type="Pfam" id="PF00884"/>
    </source>
</evidence>
<dbReference type="Pfam" id="PF00884">
    <property type="entry name" value="Sulfatase"/>
    <property type="match status" value="1"/>
</dbReference>
<dbReference type="InterPro" id="IPR050448">
    <property type="entry name" value="OpgB/LTA_synthase_biosynth"/>
</dbReference>
<dbReference type="EMBL" id="JRMQ02000004">
    <property type="protein sequence ID" value="TLE02113.1"/>
    <property type="molecule type" value="Genomic_DNA"/>
</dbReference>
<dbReference type="PANTHER" id="PTHR47371:SF3">
    <property type="entry name" value="PHOSPHOGLYCEROL TRANSFERASE I"/>
    <property type="match status" value="1"/>
</dbReference>
<evidence type="ECO:0000256" key="1">
    <source>
        <dbReference type="ARBA" id="ARBA00004651"/>
    </source>
</evidence>
<protein>
    <submittedName>
        <fullName evidence="8">Alkaline phosphatase family protein</fullName>
    </submittedName>
</protein>
<evidence type="ECO:0000256" key="3">
    <source>
        <dbReference type="ARBA" id="ARBA00022692"/>
    </source>
</evidence>
<evidence type="ECO:0000256" key="4">
    <source>
        <dbReference type="ARBA" id="ARBA00022989"/>
    </source>
</evidence>
<evidence type="ECO:0000313" key="8">
    <source>
        <dbReference type="EMBL" id="TLE02113.1"/>
    </source>
</evidence>
<keyword evidence="4 6" id="KW-1133">Transmembrane helix</keyword>
<dbReference type="Proteomes" id="UP000029707">
    <property type="component" value="Unassembled WGS sequence"/>
</dbReference>
<name>A0A4V6I408_9HELI</name>
<dbReference type="InterPro" id="IPR017850">
    <property type="entry name" value="Alkaline_phosphatase_core_sf"/>
</dbReference>
<evidence type="ECO:0000256" key="2">
    <source>
        <dbReference type="ARBA" id="ARBA00022475"/>
    </source>
</evidence>
<keyword evidence="2" id="KW-1003">Cell membrane</keyword>
<reference evidence="8 9" key="1">
    <citation type="journal article" date="2014" name="Genome Announc.">
        <title>Draft genome sequences of eight enterohepatic helicobacter species isolated from both laboratory and wild rodents.</title>
        <authorList>
            <person name="Sheh A."/>
            <person name="Shen Z."/>
            <person name="Fox J.G."/>
        </authorList>
    </citation>
    <scope>NUCLEOTIDE SEQUENCE [LARGE SCALE GENOMIC DNA]</scope>
    <source>
        <strain evidence="8 9">MIT 01-6451</strain>
    </source>
</reference>
<feature type="transmembrane region" description="Helical" evidence="6">
    <location>
        <begin position="118"/>
        <end position="139"/>
    </location>
</feature>
<gene>
    <name evidence="8" type="ORF">LS65_004430</name>
</gene>
<dbReference type="Gene3D" id="3.40.720.10">
    <property type="entry name" value="Alkaline Phosphatase, subunit A"/>
    <property type="match status" value="1"/>
</dbReference>
<feature type="domain" description="Sulfatase N-terminal" evidence="7">
    <location>
        <begin position="274"/>
        <end position="560"/>
    </location>
</feature>
<keyword evidence="9" id="KW-1185">Reference proteome</keyword>
<feature type="transmembrane region" description="Helical" evidence="6">
    <location>
        <begin position="59"/>
        <end position="84"/>
    </location>
</feature>
<dbReference type="SUPFAM" id="SSF53649">
    <property type="entry name" value="Alkaline phosphatase-like"/>
    <property type="match status" value="1"/>
</dbReference>
<dbReference type="OrthoDB" id="9760224at2"/>
<dbReference type="PANTHER" id="PTHR47371">
    <property type="entry name" value="LIPOTEICHOIC ACID SYNTHASE"/>
    <property type="match status" value="1"/>
</dbReference>
<dbReference type="InterPro" id="IPR000917">
    <property type="entry name" value="Sulfatase_N"/>
</dbReference>